<organism evidence="1">
    <name type="scientific">marine sediment metagenome</name>
    <dbReference type="NCBI Taxonomy" id="412755"/>
    <lineage>
        <taxon>unclassified sequences</taxon>
        <taxon>metagenomes</taxon>
        <taxon>ecological metagenomes</taxon>
    </lineage>
</organism>
<dbReference type="EMBL" id="LAZR01008904">
    <property type="protein sequence ID" value="KKM75845.1"/>
    <property type="molecule type" value="Genomic_DNA"/>
</dbReference>
<evidence type="ECO:0000313" key="1">
    <source>
        <dbReference type="EMBL" id="KKM75845.1"/>
    </source>
</evidence>
<accession>A0A0F9MGS3</accession>
<reference evidence="1" key="1">
    <citation type="journal article" date="2015" name="Nature">
        <title>Complex archaea that bridge the gap between prokaryotes and eukaryotes.</title>
        <authorList>
            <person name="Spang A."/>
            <person name="Saw J.H."/>
            <person name="Jorgensen S.L."/>
            <person name="Zaremba-Niedzwiedzka K."/>
            <person name="Martijn J."/>
            <person name="Lind A.E."/>
            <person name="van Eijk R."/>
            <person name="Schleper C."/>
            <person name="Guy L."/>
            <person name="Ettema T.J."/>
        </authorList>
    </citation>
    <scope>NUCLEOTIDE SEQUENCE</scope>
</reference>
<dbReference type="AlphaFoldDB" id="A0A0F9MGS3"/>
<sequence length="69" mass="7736">MSGNRIDGIRLLERERDRYKAQSERRGEALEGIAAAVTVNPDPSHLSVIDIGAFWDAWPLARATIEEED</sequence>
<protein>
    <submittedName>
        <fullName evidence="1">Uncharacterized protein</fullName>
    </submittedName>
</protein>
<comment type="caution">
    <text evidence="1">The sequence shown here is derived from an EMBL/GenBank/DDBJ whole genome shotgun (WGS) entry which is preliminary data.</text>
</comment>
<gene>
    <name evidence="1" type="ORF">LCGC14_1386040</name>
</gene>
<proteinExistence type="predicted"/>
<name>A0A0F9MGS3_9ZZZZ</name>